<reference evidence="1 2" key="1">
    <citation type="submission" date="2009-09" db="EMBL/GenBank/DDBJ databases">
        <authorList>
            <person name="Weinstock G."/>
            <person name="Sodergren E."/>
            <person name="Clifton S."/>
            <person name="Fulton L."/>
            <person name="Fulton B."/>
            <person name="Courtney L."/>
            <person name="Fronick C."/>
            <person name="Harrison M."/>
            <person name="Strong C."/>
            <person name="Farmer C."/>
            <person name="Delahaunty K."/>
            <person name="Markovic C."/>
            <person name="Hall O."/>
            <person name="Minx P."/>
            <person name="Tomlinson C."/>
            <person name="Mitreva M."/>
            <person name="Nelson J."/>
            <person name="Hou S."/>
            <person name="Wollam A."/>
            <person name="Pepin K.H."/>
            <person name="Johnson M."/>
            <person name="Bhonagiri V."/>
            <person name="Nash W.E."/>
            <person name="Warren W."/>
            <person name="Chinwalla A."/>
            <person name="Mardis E.R."/>
            <person name="Wilson R.K."/>
        </authorList>
    </citation>
    <scope>NUCLEOTIDE SEQUENCE [LARGE SCALE GENOMIC DNA]</scope>
    <source>
        <strain evidence="1 2">F0319</strain>
    </source>
</reference>
<organism evidence="1 2">
    <name type="scientific">Prevotella veroralis F0319</name>
    <dbReference type="NCBI Taxonomy" id="649761"/>
    <lineage>
        <taxon>Bacteria</taxon>
        <taxon>Pseudomonadati</taxon>
        <taxon>Bacteroidota</taxon>
        <taxon>Bacteroidia</taxon>
        <taxon>Bacteroidales</taxon>
        <taxon>Prevotellaceae</taxon>
        <taxon>Prevotella</taxon>
    </lineage>
</organism>
<keyword evidence="2" id="KW-1185">Reference proteome</keyword>
<accession>C9MKF7</accession>
<dbReference type="EMBL" id="ACVA01000003">
    <property type="protein sequence ID" value="EEX20017.1"/>
    <property type="molecule type" value="Genomic_DNA"/>
</dbReference>
<gene>
    <name evidence="1" type="ORF">HMPREF0973_00077</name>
</gene>
<dbReference type="AlphaFoldDB" id="C9MKF7"/>
<evidence type="ECO:0000313" key="2">
    <source>
        <dbReference type="Proteomes" id="UP000003327"/>
    </source>
</evidence>
<dbReference type="STRING" id="649761.HMPREF0973_00077"/>
<dbReference type="HOGENOM" id="CLU_2194589_0_0_10"/>
<proteinExistence type="predicted"/>
<comment type="caution">
    <text evidence="1">The sequence shown here is derived from an EMBL/GenBank/DDBJ whole genome shotgun (WGS) entry which is preliminary data.</text>
</comment>
<sequence length="108" mass="11754">MEGLGKAFLSCVLTDRRGRLSLLCGIPLDRKNHSNRLPLGTPPLGGGWEGFPDDGVCPYFEDSPSDNGGVSSLSREAFFETKKRPCCINGRPLCFERGVPLIKDNATQ</sequence>
<name>C9MKF7_9BACT</name>
<evidence type="ECO:0000313" key="1">
    <source>
        <dbReference type="EMBL" id="EEX20017.1"/>
    </source>
</evidence>
<dbReference type="Proteomes" id="UP000003327">
    <property type="component" value="Unassembled WGS sequence"/>
</dbReference>
<protein>
    <submittedName>
        <fullName evidence="1">Uncharacterized protein</fullName>
    </submittedName>
</protein>